<sequence>MNSTKPMYPLMRITDEVADGVSILHLCLALWVMLILLILFIFYLPPLLELDWQGLLLLRPYGDDQDPRRLPPRWQLAPPEGDIGDRRRPTPRPNRRHTASPTLLRRRSSITKTE</sequence>
<proteinExistence type="predicted"/>
<keyword evidence="2" id="KW-0472">Membrane</keyword>
<name>A0A086T4P4_HAPC1</name>
<evidence type="ECO:0000256" key="2">
    <source>
        <dbReference type="SAM" id="Phobius"/>
    </source>
</evidence>
<comment type="caution">
    <text evidence="3">The sequence shown here is derived from an EMBL/GenBank/DDBJ whole genome shotgun (WGS) entry which is preliminary data.</text>
</comment>
<keyword evidence="2" id="KW-1133">Transmembrane helix</keyword>
<feature type="region of interest" description="Disordered" evidence="1">
    <location>
        <begin position="63"/>
        <end position="114"/>
    </location>
</feature>
<evidence type="ECO:0000313" key="4">
    <source>
        <dbReference type="Proteomes" id="UP000029964"/>
    </source>
</evidence>
<evidence type="ECO:0000313" key="3">
    <source>
        <dbReference type="EMBL" id="KFH44326.1"/>
    </source>
</evidence>
<keyword evidence="4" id="KW-1185">Reference proteome</keyword>
<dbReference type="Proteomes" id="UP000029964">
    <property type="component" value="Unassembled WGS sequence"/>
</dbReference>
<organism evidence="3 4">
    <name type="scientific">Hapsidospora chrysogenum (strain ATCC 11550 / CBS 779.69 / DSM 880 / IAM 14645 / JCM 23072 / IMI 49137)</name>
    <name type="common">Acremonium chrysogenum</name>
    <dbReference type="NCBI Taxonomy" id="857340"/>
    <lineage>
        <taxon>Eukaryota</taxon>
        <taxon>Fungi</taxon>
        <taxon>Dikarya</taxon>
        <taxon>Ascomycota</taxon>
        <taxon>Pezizomycotina</taxon>
        <taxon>Sordariomycetes</taxon>
        <taxon>Hypocreomycetidae</taxon>
        <taxon>Hypocreales</taxon>
        <taxon>Bionectriaceae</taxon>
        <taxon>Hapsidospora</taxon>
    </lineage>
</organism>
<accession>A0A086T4P4</accession>
<feature type="compositionally biased region" description="Basic residues" evidence="1">
    <location>
        <begin position="89"/>
        <end position="114"/>
    </location>
</feature>
<evidence type="ECO:0000256" key="1">
    <source>
        <dbReference type="SAM" id="MobiDB-lite"/>
    </source>
</evidence>
<dbReference type="AlphaFoldDB" id="A0A086T4P4"/>
<dbReference type="EMBL" id="JPKY01000050">
    <property type="protein sequence ID" value="KFH44326.1"/>
    <property type="molecule type" value="Genomic_DNA"/>
</dbReference>
<feature type="transmembrane region" description="Helical" evidence="2">
    <location>
        <begin position="20"/>
        <end position="44"/>
    </location>
</feature>
<dbReference type="HOGENOM" id="CLU_2120352_0_0_1"/>
<reference evidence="4" key="1">
    <citation type="journal article" date="2014" name="Genome Announc.">
        <title>Genome sequence and annotation of Acremonium chrysogenum, producer of the beta-lactam antibiotic cephalosporin C.</title>
        <authorList>
            <person name="Terfehr D."/>
            <person name="Dahlmann T.A."/>
            <person name="Specht T."/>
            <person name="Zadra I."/>
            <person name="Kuernsteiner H."/>
            <person name="Kueck U."/>
        </authorList>
    </citation>
    <scope>NUCLEOTIDE SEQUENCE [LARGE SCALE GENOMIC DNA]</scope>
    <source>
        <strain evidence="4">ATCC 11550 / CBS 779.69 / DSM 880 / IAM 14645 / JCM 23072 / IMI 49137</strain>
    </source>
</reference>
<keyword evidence="2" id="KW-0812">Transmembrane</keyword>
<protein>
    <submittedName>
        <fullName evidence="3">Uncharacterized protein</fullName>
    </submittedName>
</protein>
<gene>
    <name evidence="3" type="ORF">ACRE_049020</name>
</gene>